<dbReference type="Proteomes" id="UP000544331">
    <property type="component" value="Unassembled WGS sequence"/>
</dbReference>
<dbReference type="InterPro" id="IPR036770">
    <property type="entry name" value="Ankyrin_rpt-contain_sf"/>
</dbReference>
<dbReference type="PRINTS" id="PR00449">
    <property type="entry name" value="RASTRNSFRMNG"/>
</dbReference>
<proteinExistence type="predicted"/>
<name>A0A8H5XUE1_9HYPO</name>
<dbReference type="AlphaFoldDB" id="A0A8H5XUE1"/>
<keyword evidence="1" id="KW-0547">Nucleotide-binding</keyword>
<keyword evidence="2" id="KW-0342">GTP-binding</keyword>
<dbReference type="PROSITE" id="PS50297">
    <property type="entry name" value="ANK_REP_REGION"/>
    <property type="match status" value="3"/>
</dbReference>
<dbReference type="PANTHER" id="PTHR24070">
    <property type="entry name" value="RAS, DI-RAS, AND RHEB FAMILY MEMBERS OF SMALL GTPASE SUPERFAMILY"/>
    <property type="match status" value="1"/>
</dbReference>
<dbReference type="Gene3D" id="3.40.50.300">
    <property type="entry name" value="P-loop containing nucleotide triphosphate hydrolases"/>
    <property type="match status" value="1"/>
</dbReference>
<dbReference type="NCBIfam" id="TIGR00231">
    <property type="entry name" value="small_GTP"/>
    <property type="match status" value="1"/>
</dbReference>
<dbReference type="GO" id="GO:0016020">
    <property type="term" value="C:membrane"/>
    <property type="evidence" value="ECO:0007669"/>
    <property type="project" value="InterPro"/>
</dbReference>
<dbReference type="Pfam" id="PF00071">
    <property type="entry name" value="Ras"/>
    <property type="match status" value="1"/>
</dbReference>
<sequence length="733" mass="79122">MMSYKLVVLGDGGVGKTALIFQLCLGLFVGTCDPTIEDSYMKSLHIDGLTCMLEIFDTAGQEEYEALRKQWIAEGEAILLVYSITSRASFRGVGRFFNEIQAASDGKHTPICLVGNKSDRATEREVSTTEGFELAQTLGIASFVECSAKNSANVEYAFHVLIRSLRTQQANASEPYKKKQTLFRSQLIIPAGETETFLGRSRLANSLVQAARSNDLKAASDLLNAGASINAQSSSSGSALHAAAGLGHLAMVNLLIKSGAGINVKGPLGSSPPEDAAAGGHLGVAQALIQKGANCNQTSVARGTALHAAASRGHAAVVKHLLRQGANPNVKAGPYEYALHAGAWFGSVAVVNALLDGGAEIGKLTTDGCTALHMAALTGNADVIEVLVDRGATIHINVVSPKFGTALDAADDNGHFKVVEFLLHQKAKKSGLQLTTMHNPNLSGPLKTDREEGASSSTDNIGVHDEQNKIRERTCDITVGTSEEVFLTSEYEFSLSTSQQAFTNINSKPPIQDTGFTTIYNPPEARSEYVIDAINSGTIKSICHPEKTWTFKSEPEIAPPTWRERLLLQRRKQRAVGSHVYWPYDLLCQQEEFMSSRIMTWGYDTKVIRELFAGSDSQNISQHGNNLMVRLQQERRDNRTFLQMLEDGHFTIHSFFETLPMRGIKGLKGLVVPYESAIVGHAKKEILLGVTATHASICKFSGPSDPGYQAVVGALRDYVRAAAIVQVDSSVQV</sequence>
<accession>A0A8H5XUE1</accession>
<dbReference type="GO" id="GO:0005525">
    <property type="term" value="F:GTP binding"/>
    <property type="evidence" value="ECO:0007669"/>
    <property type="project" value="UniProtKB-KW"/>
</dbReference>
<evidence type="ECO:0000313" key="6">
    <source>
        <dbReference type="Proteomes" id="UP000544331"/>
    </source>
</evidence>
<comment type="caution">
    <text evidence="5">The sequence shown here is derived from an EMBL/GenBank/DDBJ whole genome shotgun (WGS) entry which is preliminary data.</text>
</comment>
<dbReference type="OrthoDB" id="194358at2759"/>
<protein>
    <submittedName>
        <fullName evidence="5">RAS-2</fullName>
    </submittedName>
</protein>
<dbReference type="PROSITE" id="PS51421">
    <property type="entry name" value="RAS"/>
    <property type="match status" value="1"/>
</dbReference>
<organism evidence="5 6">
    <name type="scientific">Fusarium mundagurra</name>
    <dbReference type="NCBI Taxonomy" id="1567541"/>
    <lineage>
        <taxon>Eukaryota</taxon>
        <taxon>Fungi</taxon>
        <taxon>Dikarya</taxon>
        <taxon>Ascomycota</taxon>
        <taxon>Pezizomycotina</taxon>
        <taxon>Sordariomycetes</taxon>
        <taxon>Hypocreomycetidae</taxon>
        <taxon>Hypocreales</taxon>
        <taxon>Nectriaceae</taxon>
        <taxon>Fusarium</taxon>
        <taxon>Fusarium fujikuroi species complex</taxon>
    </lineage>
</organism>
<dbReference type="InterPro" id="IPR001806">
    <property type="entry name" value="Small_GTPase"/>
</dbReference>
<dbReference type="EMBL" id="JAAOAN010000753">
    <property type="protein sequence ID" value="KAF5700128.1"/>
    <property type="molecule type" value="Genomic_DNA"/>
</dbReference>
<dbReference type="InterPro" id="IPR005225">
    <property type="entry name" value="Small_GTP-bd"/>
</dbReference>
<dbReference type="SMART" id="SM00248">
    <property type="entry name" value="ANK"/>
    <property type="match status" value="7"/>
</dbReference>
<dbReference type="InterPro" id="IPR002110">
    <property type="entry name" value="Ankyrin_rpt"/>
</dbReference>
<dbReference type="GO" id="GO:0003924">
    <property type="term" value="F:GTPase activity"/>
    <property type="evidence" value="ECO:0007669"/>
    <property type="project" value="InterPro"/>
</dbReference>
<dbReference type="SMART" id="SM00176">
    <property type="entry name" value="RAN"/>
    <property type="match status" value="1"/>
</dbReference>
<dbReference type="SUPFAM" id="SSF52540">
    <property type="entry name" value="P-loop containing nucleoside triphosphate hydrolases"/>
    <property type="match status" value="1"/>
</dbReference>
<dbReference type="SMART" id="SM00175">
    <property type="entry name" value="RAB"/>
    <property type="match status" value="1"/>
</dbReference>
<dbReference type="PROSITE" id="PS51420">
    <property type="entry name" value="RHO"/>
    <property type="match status" value="1"/>
</dbReference>
<evidence type="ECO:0000256" key="4">
    <source>
        <dbReference type="SAM" id="MobiDB-lite"/>
    </source>
</evidence>
<keyword evidence="6" id="KW-1185">Reference proteome</keyword>
<dbReference type="PROSITE" id="PS50088">
    <property type="entry name" value="ANK_REPEAT"/>
    <property type="match status" value="3"/>
</dbReference>
<dbReference type="Gene3D" id="1.25.40.20">
    <property type="entry name" value="Ankyrin repeat-containing domain"/>
    <property type="match status" value="2"/>
</dbReference>
<keyword evidence="3" id="KW-0040">ANK repeat</keyword>
<dbReference type="GO" id="GO:0007165">
    <property type="term" value="P:signal transduction"/>
    <property type="evidence" value="ECO:0007669"/>
    <property type="project" value="InterPro"/>
</dbReference>
<feature type="repeat" description="ANK" evidence="3">
    <location>
        <begin position="367"/>
        <end position="399"/>
    </location>
</feature>
<gene>
    <name evidence="5" type="ORF">FMUND_14433</name>
</gene>
<feature type="region of interest" description="Disordered" evidence="4">
    <location>
        <begin position="435"/>
        <end position="461"/>
    </location>
</feature>
<dbReference type="SMART" id="SM00174">
    <property type="entry name" value="RHO"/>
    <property type="match status" value="1"/>
</dbReference>
<reference evidence="5 6" key="1">
    <citation type="submission" date="2020-05" db="EMBL/GenBank/DDBJ databases">
        <title>Identification and distribution of gene clusters putatively required for synthesis of sphingolipid metabolism inhibitors in phylogenetically diverse species of the filamentous fungus Fusarium.</title>
        <authorList>
            <person name="Kim H.-S."/>
            <person name="Busman M."/>
            <person name="Brown D.W."/>
            <person name="Divon H."/>
            <person name="Uhlig S."/>
            <person name="Proctor R.H."/>
        </authorList>
    </citation>
    <scope>NUCLEOTIDE SEQUENCE [LARGE SCALE GENOMIC DNA]</scope>
    <source>
        <strain evidence="5 6">NRRL 66235</strain>
    </source>
</reference>
<dbReference type="InterPro" id="IPR020849">
    <property type="entry name" value="Small_GTPase_Ras-type"/>
</dbReference>
<evidence type="ECO:0000256" key="3">
    <source>
        <dbReference type="PROSITE-ProRule" id="PRU00023"/>
    </source>
</evidence>
<dbReference type="Pfam" id="PF12796">
    <property type="entry name" value="Ank_2"/>
    <property type="match status" value="2"/>
</dbReference>
<feature type="repeat" description="ANK" evidence="3">
    <location>
        <begin position="301"/>
        <end position="333"/>
    </location>
</feature>
<dbReference type="Pfam" id="PF00023">
    <property type="entry name" value="Ank"/>
    <property type="match status" value="1"/>
</dbReference>
<dbReference type="InterPro" id="IPR027417">
    <property type="entry name" value="P-loop_NTPase"/>
</dbReference>
<feature type="repeat" description="ANK" evidence="3">
    <location>
        <begin position="235"/>
        <end position="267"/>
    </location>
</feature>
<evidence type="ECO:0000313" key="5">
    <source>
        <dbReference type="EMBL" id="KAF5700128.1"/>
    </source>
</evidence>
<dbReference type="PROSITE" id="PS51419">
    <property type="entry name" value="RAB"/>
    <property type="match status" value="1"/>
</dbReference>
<dbReference type="SUPFAM" id="SSF48403">
    <property type="entry name" value="Ankyrin repeat"/>
    <property type="match status" value="1"/>
</dbReference>
<evidence type="ECO:0000256" key="2">
    <source>
        <dbReference type="ARBA" id="ARBA00023134"/>
    </source>
</evidence>
<dbReference type="SMART" id="SM00173">
    <property type="entry name" value="RAS"/>
    <property type="match status" value="1"/>
</dbReference>
<dbReference type="FunFam" id="3.40.50.300:FF:001423">
    <property type="entry name" value="Ras family GTPase"/>
    <property type="match status" value="1"/>
</dbReference>
<evidence type="ECO:0000256" key="1">
    <source>
        <dbReference type="ARBA" id="ARBA00022741"/>
    </source>
</evidence>